<dbReference type="GO" id="GO:0016987">
    <property type="term" value="F:sigma factor activity"/>
    <property type="evidence" value="ECO:0007669"/>
    <property type="project" value="UniProtKB-KW"/>
</dbReference>
<comment type="similarity">
    <text evidence="1 6">Belongs to the sigma-70 factor family. ECF subfamily.</text>
</comment>
<reference evidence="9 10" key="1">
    <citation type="submission" date="2020-04" db="EMBL/GenBank/DDBJ databases">
        <title>Flammeovirga sp. SR4, a novel species isolated from seawater.</title>
        <authorList>
            <person name="Wang X."/>
        </authorList>
    </citation>
    <scope>NUCLEOTIDE SEQUENCE [LARGE SCALE GENOMIC DNA]</scope>
    <source>
        <strain evidence="9 10">ATCC 23126</strain>
    </source>
</reference>
<evidence type="ECO:0000256" key="1">
    <source>
        <dbReference type="ARBA" id="ARBA00010641"/>
    </source>
</evidence>
<dbReference type="Pfam" id="PF08281">
    <property type="entry name" value="Sigma70_r4_2"/>
    <property type="match status" value="1"/>
</dbReference>
<evidence type="ECO:0000256" key="5">
    <source>
        <dbReference type="ARBA" id="ARBA00023163"/>
    </source>
</evidence>
<keyword evidence="5 6" id="KW-0804">Transcription</keyword>
<gene>
    <name evidence="9" type="ORF">HHU12_13330</name>
</gene>
<dbReference type="PANTHER" id="PTHR43133">
    <property type="entry name" value="RNA POLYMERASE ECF-TYPE SIGMA FACTO"/>
    <property type="match status" value="1"/>
</dbReference>
<dbReference type="InterPro" id="IPR039425">
    <property type="entry name" value="RNA_pol_sigma-70-like"/>
</dbReference>
<evidence type="ECO:0000256" key="2">
    <source>
        <dbReference type="ARBA" id="ARBA00023015"/>
    </source>
</evidence>
<dbReference type="InterPro" id="IPR036388">
    <property type="entry name" value="WH-like_DNA-bd_sf"/>
</dbReference>
<dbReference type="InterPro" id="IPR013249">
    <property type="entry name" value="RNA_pol_sigma70_r4_t2"/>
</dbReference>
<evidence type="ECO:0000313" key="10">
    <source>
        <dbReference type="Proteomes" id="UP000576082"/>
    </source>
</evidence>
<keyword evidence="3 6" id="KW-0731">Sigma factor</keyword>
<dbReference type="CDD" id="cd06171">
    <property type="entry name" value="Sigma70_r4"/>
    <property type="match status" value="1"/>
</dbReference>
<dbReference type="InterPro" id="IPR007627">
    <property type="entry name" value="RNA_pol_sigma70_r2"/>
</dbReference>
<proteinExistence type="inferred from homology"/>
<dbReference type="Proteomes" id="UP000576082">
    <property type="component" value="Unassembled WGS sequence"/>
</dbReference>
<protein>
    <recommendedName>
        <fullName evidence="6">RNA polymerase sigma factor</fullName>
    </recommendedName>
</protein>
<dbReference type="PANTHER" id="PTHR43133:SF46">
    <property type="entry name" value="RNA POLYMERASE SIGMA-70 FACTOR ECF SUBFAMILY"/>
    <property type="match status" value="1"/>
</dbReference>
<feature type="domain" description="RNA polymerase sigma factor 70 region 4 type 2" evidence="8">
    <location>
        <begin position="115"/>
        <end position="167"/>
    </location>
</feature>
<dbReference type="Gene3D" id="1.10.10.10">
    <property type="entry name" value="Winged helix-like DNA-binding domain superfamily/Winged helix DNA-binding domain"/>
    <property type="match status" value="1"/>
</dbReference>
<evidence type="ECO:0000256" key="4">
    <source>
        <dbReference type="ARBA" id="ARBA00023125"/>
    </source>
</evidence>
<dbReference type="InterPro" id="IPR013325">
    <property type="entry name" value="RNA_pol_sigma_r2"/>
</dbReference>
<evidence type="ECO:0000259" key="8">
    <source>
        <dbReference type="Pfam" id="PF08281"/>
    </source>
</evidence>
<keyword evidence="10" id="KW-1185">Reference proteome</keyword>
<feature type="domain" description="RNA polymerase sigma-70 region 2" evidence="7">
    <location>
        <begin position="19"/>
        <end position="85"/>
    </location>
</feature>
<name>A0A7X9RUN3_9BACT</name>
<comment type="caution">
    <text evidence="9">The sequence shown here is derived from an EMBL/GenBank/DDBJ whole genome shotgun (WGS) entry which is preliminary data.</text>
</comment>
<dbReference type="InterPro" id="IPR000838">
    <property type="entry name" value="RNA_pol_sigma70_ECF_CS"/>
</dbReference>
<dbReference type="Gene3D" id="1.10.1740.10">
    <property type="match status" value="1"/>
</dbReference>
<dbReference type="Pfam" id="PF04542">
    <property type="entry name" value="Sigma70_r2"/>
    <property type="match status" value="1"/>
</dbReference>
<evidence type="ECO:0000259" key="7">
    <source>
        <dbReference type="Pfam" id="PF04542"/>
    </source>
</evidence>
<dbReference type="SUPFAM" id="SSF88659">
    <property type="entry name" value="Sigma3 and sigma4 domains of RNA polymerase sigma factors"/>
    <property type="match status" value="1"/>
</dbReference>
<dbReference type="EMBL" id="JABANE010000032">
    <property type="protein sequence ID" value="NME68949.1"/>
    <property type="molecule type" value="Genomic_DNA"/>
</dbReference>
<dbReference type="PROSITE" id="PS01063">
    <property type="entry name" value="SIGMA70_ECF"/>
    <property type="match status" value="1"/>
</dbReference>
<evidence type="ECO:0000256" key="3">
    <source>
        <dbReference type="ARBA" id="ARBA00023082"/>
    </source>
</evidence>
<dbReference type="RefSeq" id="WP_169657239.1">
    <property type="nucleotide sequence ID" value="NZ_JABANE010000032.1"/>
</dbReference>
<dbReference type="SUPFAM" id="SSF88946">
    <property type="entry name" value="Sigma2 domain of RNA polymerase sigma factors"/>
    <property type="match status" value="1"/>
</dbReference>
<keyword evidence="2 6" id="KW-0805">Transcription regulation</keyword>
<keyword evidence="4 6" id="KW-0238">DNA-binding</keyword>
<dbReference type="InterPro" id="IPR014284">
    <property type="entry name" value="RNA_pol_sigma-70_dom"/>
</dbReference>
<dbReference type="AlphaFoldDB" id="A0A7X9RUN3"/>
<dbReference type="InterPro" id="IPR013324">
    <property type="entry name" value="RNA_pol_sigma_r3/r4-like"/>
</dbReference>
<evidence type="ECO:0000313" key="9">
    <source>
        <dbReference type="EMBL" id="NME68949.1"/>
    </source>
</evidence>
<dbReference type="GO" id="GO:0003677">
    <property type="term" value="F:DNA binding"/>
    <property type="evidence" value="ECO:0007669"/>
    <property type="project" value="UniProtKB-KW"/>
</dbReference>
<sequence>MTAIIERCKEGDRKAQFELYQQYSKAMYNICVRIINNLEEAEDILQEAFLSAFRNLDQFKGTSSFGSWLKRIVVNHSINHVKKRRLELVEMEEGRIPDHLDNEGEQDIDLILNIDRIREAIQLLPDGYRIVFSLYLLEGYDHKEISQILNISESASKSQYSRAKKKLKDILKVSL</sequence>
<dbReference type="NCBIfam" id="TIGR02937">
    <property type="entry name" value="sigma70-ECF"/>
    <property type="match status" value="1"/>
</dbReference>
<evidence type="ECO:0000256" key="6">
    <source>
        <dbReference type="RuleBase" id="RU000716"/>
    </source>
</evidence>
<organism evidence="9 10">
    <name type="scientific">Flammeovirga aprica JL-4</name>
    <dbReference type="NCBI Taxonomy" id="694437"/>
    <lineage>
        <taxon>Bacteria</taxon>
        <taxon>Pseudomonadati</taxon>
        <taxon>Bacteroidota</taxon>
        <taxon>Cytophagia</taxon>
        <taxon>Cytophagales</taxon>
        <taxon>Flammeovirgaceae</taxon>
        <taxon>Flammeovirga</taxon>
    </lineage>
</organism>
<accession>A0A7X9RUN3</accession>
<dbReference type="GO" id="GO:0006352">
    <property type="term" value="P:DNA-templated transcription initiation"/>
    <property type="evidence" value="ECO:0007669"/>
    <property type="project" value="InterPro"/>
</dbReference>